<gene>
    <name evidence="6" type="ORF">PGLA1383_LOCUS24245</name>
</gene>
<accession>A0A813F7K4</accession>
<keyword evidence="7" id="KW-1185">Reference proteome</keyword>
<dbReference type="InterPro" id="IPR029760">
    <property type="entry name" value="GPX_CS"/>
</dbReference>
<evidence type="ECO:0000256" key="4">
    <source>
        <dbReference type="SAM" id="MobiDB-lite"/>
    </source>
</evidence>
<evidence type="ECO:0000256" key="1">
    <source>
        <dbReference type="ARBA" id="ARBA00006926"/>
    </source>
</evidence>
<dbReference type="Proteomes" id="UP000654075">
    <property type="component" value="Unassembled WGS sequence"/>
</dbReference>
<dbReference type="Pfam" id="PF00255">
    <property type="entry name" value="GSHPx"/>
    <property type="match status" value="1"/>
</dbReference>
<dbReference type="SUPFAM" id="SSF52833">
    <property type="entry name" value="Thioredoxin-like"/>
    <property type="match status" value="1"/>
</dbReference>
<dbReference type="AlphaFoldDB" id="A0A813F7K4"/>
<dbReference type="OrthoDB" id="446890at2759"/>
<evidence type="ECO:0008006" key="8">
    <source>
        <dbReference type="Google" id="ProtNLM"/>
    </source>
</evidence>
<dbReference type="GO" id="GO:0006979">
    <property type="term" value="P:response to oxidative stress"/>
    <property type="evidence" value="ECO:0007669"/>
    <property type="project" value="InterPro"/>
</dbReference>
<proteinExistence type="inferred from homology"/>
<dbReference type="PROSITE" id="PS00763">
    <property type="entry name" value="GLUTATHIONE_PEROXID_2"/>
    <property type="match status" value="1"/>
</dbReference>
<feature type="compositionally biased region" description="Polar residues" evidence="4">
    <location>
        <begin position="185"/>
        <end position="200"/>
    </location>
</feature>
<dbReference type="PANTHER" id="PTHR11592:SF78">
    <property type="entry name" value="GLUTATHIONE PEROXIDASE"/>
    <property type="match status" value="1"/>
</dbReference>
<dbReference type="PANTHER" id="PTHR11592">
    <property type="entry name" value="GLUTATHIONE PEROXIDASE"/>
    <property type="match status" value="1"/>
</dbReference>
<dbReference type="PROSITE" id="PS51355">
    <property type="entry name" value="GLUTATHIONE_PEROXID_3"/>
    <property type="match status" value="1"/>
</dbReference>
<feature type="signal peptide" evidence="5">
    <location>
        <begin position="1"/>
        <end position="19"/>
    </location>
</feature>
<keyword evidence="5" id="KW-0732">Signal</keyword>
<sequence length="208" mass="22400">MSALVVLRCFLAILSIVSALESMLDLGELVAAAENLTDIDGQLLPTSHVFASGATLITNVADTDLNYRELADLDTALWSQGLRILAFPCNQFGAQEPGASNAEIKEFVRSYDVGFTLMSRIDVNGPLADPLWRLLKERLGGGDVTCNFQTKFLPSCSSNRCRVARFEGKSLSDLRPVIELALASSSDSRSGAIATSSTSSEEGRHQEL</sequence>
<evidence type="ECO:0000313" key="6">
    <source>
        <dbReference type="EMBL" id="CAE8606261.1"/>
    </source>
</evidence>
<evidence type="ECO:0000313" key="7">
    <source>
        <dbReference type="Proteomes" id="UP000654075"/>
    </source>
</evidence>
<organism evidence="6 7">
    <name type="scientific">Polarella glacialis</name>
    <name type="common">Dinoflagellate</name>
    <dbReference type="NCBI Taxonomy" id="89957"/>
    <lineage>
        <taxon>Eukaryota</taxon>
        <taxon>Sar</taxon>
        <taxon>Alveolata</taxon>
        <taxon>Dinophyceae</taxon>
        <taxon>Suessiales</taxon>
        <taxon>Suessiaceae</taxon>
        <taxon>Polarella</taxon>
    </lineage>
</organism>
<feature type="region of interest" description="Disordered" evidence="4">
    <location>
        <begin position="185"/>
        <end position="208"/>
    </location>
</feature>
<evidence type="ECO:0000256" key="5">
    <source>
        <dbReference type="SAM" id="SignalP"/>
    </source>
</evidence>
<dbReference type="Gene3D" id="3.40.30.10">
    <property type="entry name" value="Glutaredoxin"/>
    <property type="match status" value="1"/>
</dbReference>
<dbReference type="InterPro" id="IPR036249">
    <property type="entry name" value="Thioredoxin-like_sf"/>
</dbReference>
<dbReference type="InterPro" id="IPR000889">
    <property type="entry name" value="Glutathione_peroxidase"/>
</dbReference>
<comment type="similarity">
    <text evidence="1">Belongs to the glutathione peroxidase family.</text>
</comment>
<comment type="caution">
    <text evidence="6">The sequence shown here is derived from an EMBL/GenBank/DDBJ whole genome shotgun (WGS) entry which is preliminary data.</text>
</comment>
<dbReference type="EMBL" id="CAJNNV010018904">
    <property type="protein sequence ID" value="CAE8606261.1"/>
    <property type="molecule type" value="Genomic_DNA"/>
</dbReference>
<evidence type="ECO:0000256" key="3">
    <source>
        <dbReference type="ARBA" id="ARBA00023002"/>
    </source>
</evidence>
<evidence type="ECO:0000256" key="2">
    <source>
        <dbReference type="ARBA" id="ARBA00022559"/>
    </source>
</evidence>
<protein>
    <recommendedName>
        <fullName evidence="8">Glutathione peroxidase</fullName>
    </recommendedName>
</protein>
<reference evidence="6" key="1">
    <citation type="submission" date="2021-02" db="EMBL/GenBank/DDBJ databases">
        <authorList>
            <person name="Dougan E. K."/>
            <person name="Rhodes N."/>
            <person name="Thang M."/>
            <person name="Chan C."/>
        </authorList>
    </citation>
    <scope>NUCLEOTIDE SEQUENCE</scope>
</reference>
<keyword evidence="3" id="KW-0560">Oxidoreductase</keyword>
<feature type="chain" id="PRO_5032781870" description="Glutathione peroxidase" evidence="5">
    <location>
        <begin position="20"/>
        <end position="208"/>
    </location>
</feature>
<dbReference type="GO" id="GO:0004601">
    <property type="term" value="F:peroxidase activity"/>
    <property type="evidence" value="ECO:0007669"/>
    <property type="project" value="UniProtKB-KW"/>
</dbReference>
<name>A0A813F7K4_POLGL</name>
<keyword evidence="2" id="KW-0575">Peroxidase</keyword>